<dbReference type="EC" id="2.7.6.3" evidence="9"/>
<keyword evidence="9" id="KW-0456">Lyase</keyword>
<dbReference type="EMBL" id="VFMO01000001">
    <property type="protein sequence ID" value="TQJ13389.1"/>
    <property type="molecule type" value="Genomic_DNA"/>
</dbReference>
<accession>A0A542EDI2</accession>
<dbReference type="InterPro" id="IPR043133">
    <property type="entry name" value="GTP-CH-I_C/QueF"/>
</dbReference>
<name>A0A542EDI2_9MICO</name>
<dbReference type="UniPathway" id="UPA00077">
    <property type="reaction ID" value="UER00154"/>
</dbReference>
<keyword evidence="4" id="KW-0808">Transferase</keyword>
<evidence type="ECO:0000313" key="12">
    <source>
        <dbReference type="Proteomes" id="UP000320806"/>
    </source>
</evidence>
<comment type="catalytic activity">
    <reaction evidence="9">
        <text>7,8-dihydroneopterin = 6-hydroxymethyl-7,8-dihydropterin + glycolaldehyde</text>
        <dbReference type="Rhea" id="RHEA:10540"/>
        <dbReference type="ChEBI" id="CHEBI:17001"/>
        <dbReference type="ChEBI" id="CHEBI:17071"/>
        <dbReference type="ChEBI" id="CHEBI:44841"/>
        <dbReference type="EC" id="4.1.2.25"/>
    </reaction>
</comment>
<feature type="domain" description="7,8-dihydro-6-hydroxymethylpterin-pyrophosphokinase" evidence="10">
    <location>
        <begin position="212"/>
        <end position="223"/>
    </location>
</feature>
<dbReference type="OrthoDB" id="9808041at2"/>
<evidence type="ECO:0000313" key="11">
    <source>
        <dbReference type="EMBL" id="TQJ13389.1"/>
    </source>
</evidence>
<dbReference type="SUPFAM" id="SSF55083">
    <property type="entry name" value="6-hydroxymethyl-7,8-dihydropterin pyrophosphokinase, HPPK"/>
    <property type="match status" value="1"/>
</dbReference>
<gene>
    <name evidence="11" type="ORF">FB459_0806</name>
</gene>
<dbReference type="GO" id="GO:0016301">
    <property type="term" value="F:kinase activity"/>
    <property type="evidence" value="ECO:0007669"/>
    <property type="project" value="UniProtKB-KW"/>
</dbReference>
<evidence type="ECO:0000256" key="4">
    <source>
        <dbReference type="ARBA" id="ARBA00022679"/>
    </source>
</evidence>
<dbReference type="NCBIfam" id="TIGR00525">
    <property type="entry name" value="folB"/>
    <property type="match status" value="1"/>
</dbReference>
<dbReference type="Pfam" id="PF01288">
    <property type="entry name" value="HPPK"/>
    <property type="match status" value="1"/>
</dbReference>
<dbReference type="PANTHER" id="PTHR43071">
    <property type="entry name" value="2-AMINO-4-HYDROXY-6-HYDROXYMETHYLDIHYDROPTERIDINE PYROPHOSPHOKINASE"/>
    <property type="match status" value="1"/>
</dbReference>
<evidence type="ECO:0000256" key="1">
    <source>
        <dbReference type="ARBA" id="ARBA00000198"/>
    </source>
</evidence>
<evidence type="ECO:0000256" key="2">
    <source>
        <dbReference type="ARBA" id="ARBA00005051"/>
    </source>
</evidence>
<comment type="pathway">
    <text evidence="2">Cofactor biosynthesis; tetrahydrofolate biosynthesis; 2-amino-4-hydroxy-6-hydroxymethyl-7,8-dihydropteridine diphosphate from 7,8-dihydroneopterin triphosphate: step 4/4.</text>
</comment>
<dbReference type="Proteomes" id="UP000320806">
    <property type="component" value="Unassembled WGS sequence"/>
</dbReference>
<comment type="similarity">
    <text evidence="9">Belongs to the DHNA family.</text>
</comment>
<comment type="function">
    <text evidence="9">Catalyzes the conversion of 7,8-dihydroneopterin to 6-hydroxymethyl-7,8-dihydropterin.</text>
</comment>
<dbReference type="InterPro" id="IPR006156">
    <property type="entry name" value="Dihydroneopterin_aldolase"/>
</dbReference>
<evidence type="ECO:0000256" key="9">
    <source>
        <dbReference type="RuleBase" id="RU362079"/>
    </source>
</evidence>
<dbReference type="PANTHER" id="PTHR43071:SF1">
    <property type="entry name" value="2-AMINO-4-HYDROXY-6-HYDROXYMETHYLDIHYDROPTERIDINE PYROPHOSPHOKINASE"/>
    <property type="match status" value="1"/>
</dbReference>
<evidence type="ECO:0000256" key="3">
    <source>
        <dbReference type="ARBA" id="ARBA00009640"/>
    </source>
</evidence>
<keyword evidence="8 9" id="KW-0289">Folate biosynthesis</keyword>
<dbReference type="InterPro" id="IPR035907">
    <property type="entry name" value="Hppk_sf"/>
</dbReference>
<dbReference type="Gene3D" id="3.30.1130.10">
    <property type="match status" value="1"/>
</dbReference>
<dbReference type="InterPro" id="IPR006157">
    <property type="entry name" value="FolB_dom"/>
</dbReference>
<comment type="pathway">
    <text evidence="9">Cofactor biosynthesis; tetrahydrofolate biosynthesis; 2-amino-4-hydroxy-6-hydroxymethyl-7,8-dihydropteridine diphosphate from 7,8-dihydroneopterin triphosphate: step 3/4.</text>
</comment>
<evidence type="ECO:0000259" key="10">
    <source>
        <dbReference type="PROSITE" id="PS00794"/>
    </source>
</evidence>
<comment type="similarity">
    <text evidence="3">In the N-terminal section; belongs to the DHNA family.</text>
</comment>
<dbReference type="PROSITE" id="PS00794">
    <property type="entry name" value="HPPK"/>
    <property type="match status" value="1"/>
</dbReference>
<dbReference type="EC" id="4.1.2.25" evidence="9"/>
<dbReference type="GO" id="GO:0003848">
    <property type="term" value="F:2-amino-4-hydroxy-6-hydroxymethyldihydropteridine diphosphokinase activity"/>
    <property type="evidence" value="ECO:0007669"/>
    <property type="project" value="UniProtKB-EC"/>
</dbReference>
<dbReference type="GO" id="GO:0046654">
    <property type="term" value="P:tetrahydrofolate biosynthetic process"/>
    <property type="evidence" value="ECO:0007669"/>
    <property type="project" value="UniProtKB-UniRule"/>
</dbReference>
<dbReference type="NCBIfam" id="TIGR00526">
    <property type="entry name" value="folB_dom"/>
    <property type="match status" value="1"/>
</dbReference>
<evidence type="ECO:0000256" key="8">
    <source>
        <dbReference type="ARBA" id="ARBA00022909"/>
    </source>
</evidence>
<dbReference type="CDD" id="cd00534">
    <property type="entry name" value="DHNA_DHNTPE"/>
    <property type="match status" value="1"/>
</dbReference>
<sequence length="293" mass="31294">MSDTITITGLEVTTCHGVLASEKVEPQRFLADITFGIDVRRAGESDDLTRSVSYADVAQAAEAVLRGEPVDLIETLAERIAASTLSFPGVESATVTIRKPQAPAGVPFHDARLGGPAVTVHREHDRPVVIAAGANLGDRQATLKAAIRALDETDGLTVVAVAPLVETDPVGGPDQPDYLNTVILGRSRLAPQTLLDRLHQIERWHHRTREGRWGARTLDLDLIQVGDPSDGSDLTSDTDELTLPHPRAGERGFVLVPWGNLDPGARLRTADGVRAVSDLAAEVDTTGVRAVND</sequence>
<proteinExistence type="inferred from homology"/>
<dbReference type="Pfam" id="PF02152">
    <property type="entry name" value="FolB"/>
    <property type="match status" value="1"/>
</dbReference>
<dbReference type="SUPFAM" id="SSF55620">
    <property type="entry name" value="Tetrahydrobiopterin biosynthesis enzymes-like"/>
    <property type="match status" value="1"/>
</dbReference>
<dbReference type="Gene3D" id="3.30.70.560">
    <property type="entry name" value="7,8-Dihydro-6-hydroxymethylpterin-pyrophosphokinase HPPK"/>
    <property type="match status" value="1"/>
</dbReference>
<dbReference type="SMART" id="SM00905">
    <property type="entry name" value="FolB"/>
    <property type="match status" value="1"/>
</dbReference>
<dbReference type="RefSeq" id="WP_129625172.1">
    <property type="nucleotide sequence ID" value="NZ_BAABCI010000015.1"/>
</dbReference>
<dbReference type="AlphaFoldDB" id="A0A542EDI2"/>
<evidence type="ECO:0000256" key="5">
    <source>
        <dbReference type="ARBA" id="ARBA00022741"/>
    </source>
</evidence>
<dbReference type="InterPro" id="IPR000550">
    <property type="entry name" value="Hppk"/>
</dbReference>
<comment type="caution">
    <text evidence="11">The sequence shown here is derived from an EMBL/GenBank/DDBJ whole genome shotgun (WGS) entry which is preliminary data.</text>
</comment>
<evidence type="ECO:0000256" key="6">
    <source>
        <dbReference type="ARBA" id="ARBA00022777"/>
    </source>
</evidence>
<comment type="catalytic activity">
    <reaction evidence="1">
        <text>6-hydroxymethyl-7,8-dihydropterin + ATP = (7,8-dihydropterin-6-yl)methyl diphosphate + AMP + H(+)</text>
        <dbReference type="Rhea" id="RHEA:11412"/>
        <dbReference type="ChEBI" id="CHEBI:15378"/>
        <dbReference type="ChEBI" id="CHEBI:30616"/>
        <dbReference type="ChEBI" id="CHEBI:44841"/>
        <dbReference type="ChEBI" id="CHEBI:72950"/>
        <dbReference type="ChEBI" id="CHEBI:456215"/>
        <dbReference type="EC" id="2.7.6.3"/>
    </reaction>
</comment>
<reference evidence="11 12" key="1">
    <citation type="submission" date="2019-06" db="EMBL/GenBank/DDBJ databases">
        <title>Sequencing the genomes of 1000 actinobacteria strains.</title>
        <authorList>
            <person name="Klenk H.-P."/>
        </authorList>
    </citation>
    <scope>NUCLEOTIDE SEQUENCE [LARGE SCALE GENOMIC DNA]</scope>
    <source>
        <strain evidence="11 12">DSM 19828</strain>
    </source>
</reference>
<protein>
    <recommendedName>
        <fullName evidence="9">Bifunctional folate synthesis protein</fullName>
    </recommendedName>
    <domain>
        <recommendedName>
            <fullName evidence="9">Dihydroneopterin aldolase</fullName>
            <shortName evidence="9">DHNA</shortName>
            <ecNumber evidence="9">4.1.2.25</ecNumber>
        </recommendedName>
        <alternativeName>
            <fullName evidence="9">7,8-dihydroneopterin aldolase</fullName>
        </alternativeName>
    </domain>
    <domain>
        <recommendedName>
            <fullName evidence="9">2-amino-4-hydroxy-6-hydroxymethyldihydropteridine pyrophosphokinase</fullName>
            <ecNumber evidence="9">2.7.6.3</ecNumber>
        </recommendedName>
        <alternativeName>
            <fullName evidence="9">6-hydroxymethyl-7,8-dihydropterin pyrophosphokinase</fullName>
            <shortName evidence="9">PPPK</shortName>
        </alternativeName>
        <alternativeName>
            <fullName evidence="9">7,8-dihydro-6-hydroxymethylpterin pyrophosphokinase</fullName>
            <shortName evidence="9">HPPK</shortName>
        </alternativeName>
    </domain>
</protein>
<dbReference type="NCBIfam" id="TIGR01498">
    <property type="entry name" value="folK"/>
    <property type="match status" value="1"/>
</dbReference>
<dbReference type="GO" id="GO:0046656">
    <property type="term" value="P:folic acid biosynthetic process"/>
    <property type="evidence" value="ECO:0007669"/>
    <property type="project" value="UniProtKB-UniRule"/>
</dbReference>
<keyword evidence="5" id="KW-0547">Nucleotide-binding</keyword>
<keyword evidence="7" id="KW-0067">ATP-binding</keyword>
<keyword evidence="12" id="KW-1185">Reference proteome</keyword>
<dbReference type="CDD" id="cd00483">
    <property type="entry name" value="HPPK"/>
    <property type="match status" value="1"/>
</dbReference>
<evidence type="ECO:0000256" key="7">
    <source>
        <dbReference type="ARBA" id="ARBA00022840"/>
    </source>
</evidence>
<organism evidence="11 12">
    <name type="scientific">Yimella lutea</name>
    <dbReference type="NCBI Taxonomy" id="587872"/>
    <lineage>
        <taxon>Bacteria</taxon>
        <taxon>Bacillati</taxon>
        <taxon>Actinomycetota</taxon>
        <taxon>Actinomycetes</taxon>
        <taxon>Micrococcales</taxon>
        <taxon>Dermacoccaceae</taxon>
        <taxon>Yimella</taxon>
    </lineage>
</organism>
<keyword evidence="6 11" id="KW-0418">Kinase</keyword>
<dbReference type="GO" id="GO:0004150">
    <property type="term" value="F:dihydroneopterin aldolase activity"/>
    <property type="evidence" value="ECO:0007669"/>
    <property type="project" value="UniProtKB-UniRule"/>
</dbReference>
<dbReference type="GO" id="GO:0005524">
    <property type="term" value="F:ATP binding"/>
    <property type="evidence" value="ECO:0007669"/>
    <property type="project" value="UniProtKB-KW"/>
</dbReference>